<gene>
    <name evidence="4" type="ORF">GCM10010909_02670</name>
</gene>
<name>A0ABQ5ZZG5_9PROT</name>
<dbReference type="InterPro" id="IPR050631">
    <property type="entry name" value="PheA/TfdB_FAD_monoxygenase"/>
</dbReference>
<accession>A0ABQ5ZZG5</accession>
<dbReference type="GO" id="GO:0004497">
    <property type="term" value="F:monooxygenase activity"/>
    <property type="evidence" value="ECO:0007669"/>
    <property type="project" value="UniProtKB-KW"/>
</dbReference>
<dbReference type="PANTHER" id="PTHR43476:SF4">
    <property type="entry name" value="BLR0106 PROTEIN"/>
    <property type="match status" value="1"/>
</dbReference>
<protein>
    <submittedName>
        <fullName evidence="4">Monooxygenase</fullName>
    </submittedName>
</protein>
<dbReference type="RefSeq" id="WP_284256092.1">
    <property type="nucleotide sequence ID" value="NZ_BSOS01000005.1"/>
</dbReference>
<evidence type="ECO:0000313" key="4">
    <source>
        <dbReference type="EMBL" id="GLR65589.1"/>
    </source>
</evidence>
<evidence type="ECO:0000256" key="2">
    <source>
        <dbReference type="ARBA" id="ARBA00023027"/>
    </source>
</evidence>
<dbReference type="Pfam" id="PF01494">
    <property type="entry name" value="FAD_binding_3"/>
    <property type="match status" value="1"/>
</dbReference>
<keyword evidence="5" id="KW-1185">Reference proteome</keyword>
<evidence type="ECO:0000313" key="5">
    <source>
        <dbReference type="Proteomes" id="UP001156641"/>
    </source>
</evidence>
<keyword evidence="2" id="KW-0520">NAD</keyword>
<keyword evidence="4" id="KW-0503">Monooxygenase</keyword>
<sequence>MKKIAVIGGGPSGLFFALLARRRFPRAAVEVFEQNPAGATFGFGIILAEGGLDRFRDADPEAADAIMAASRITRDRVFSHNGDAVFIEGGAYGGAIARIKLLNTLQDLCQARGIPVHYESRIENPDVLDAELIVGADGVNSVVRRAYEGQFGSSTWYLTNRMAWYGTTRQFPSPILSFRTTPHGHFWAAAYPHSQTMSTFVAECDADAWTRSGLNRMTAAQRMDFSQEIFAAELEGHPLLSNRSDWVSLPVIRCKHWSVGHRVLIGDALHSPHPSIGSGTRIAMEDAIALIGALADNPDNLPRALAEYQRRHTPETAKLVDAMEKSYEWYEQVAAKMDNMDAITLAFDFMTRTGRLSPQRLYREYPKFMRKYEAQWNAWQKSRGQAQSALAGA</sequence>
<reference evidence="5" key="1">
    <citation type="journal article" date="2019" name="Int. J. Syst. Evol. Microbiol.">
        <title>The Global Catalogue of Microorganisms (GCM) 10K type strain sequencing project: providing services to taxonomists for standard genome sequencing and annotation.</title>
        <authorList>
            <consortium name="The Broad Institute Genomics Platform"/>
            <consortium name="The Broad Institute Genome Sequencing Center for Infectious Disease"/>
            <person name="Wu L."/>
            <person name="Ma J."/>
        </authorList>
    </citation>
    <scope>NUCLEOTIDE SEQUENCE [LARGE SCALE GENOMIC DNA]</scope>
    <source>
        <strain evidence="5">NBRC 112502</strain>
    </source>
</reference>
<feature type="domain" description="FAD-binding" evidence="3">
    <location>
        <begin position="127"/>
        <end position="321"/>
    </location>
</feature>
<evidence type="ECO:0000259" key="3">
    <source>
        <dbReference type="Pfam" id="PF01494"/>
    </source>
</evidence>
<dbReference type="InterPro" id="IPR002938">
    <property type="entry name" value="FAD-bd"/>
</dbReference>
<proteinExistence type="predicted"/>
<dbReference type="PRINTS" id="PR00420">
    <property type="entry name" value="RNGMNOXGNASE"/>
</dbReference>
<dbReference type="InterPro" id="IPR036188">
    <property type="entry name" value="FAD/NAD-bd_sf"/>
</dbReference>
<comment type="caution">
    <text evidence="4">The sequence shown here is derived from an EMBL/GenBank/DDBJ whole genome shotgun (WGS) entry which is preliminary data.</text>
</comment>
<evidence type="ECO:0000256" key="1">
    <source>
        <dbReference type="ARBA" id="ARBA00023002"/>
    </source>
</evidence>
<organism evidence="4 5">
    <name type="scientific">Acidocella aquatica</name>
    <dbReference type="NCBI Taxonomy" id="1922313"/>
    <lineage>
        <taxon>Bacteria</taxon>
        <taxon>Pseudomonadati</taxon>
        <taxon>Pseudomonadota</taxon>
        <taxon>Alphaproteobacteria</taxon>
        <taxon>Acetobacterales</taxon>
        <taxon>Acidocellaceae</taxon>
        <taxon>Acidocella</taxon>
    </lineage>
</organism>
<dbReference type="Proteomes" id="UP001156641">
    <property type="component" value="Unassembled WGS sequence"/>
</dbReference>
<dbReference type="SUPFAM" id="SSF51905">
    <property type="entry name" value="FAD/NAD(P)-binding domain"/>
    <property type="match status" value="1"/>
</dbReference>
<dbReference type="Gene3D" id="3.50.50.60">
    <property type="entry name" value="FAD/NAD(P)-binding domain"/>
    <property type="match status" value="1"/>
</dbReference>
<dbReference type="PANTHER" id="PTHR43476">
    <property type="entry name" value="3-(3-HYDROXY-PHENYL)PROPIONATE/3-HYDROXYCINNAMIC ACID HYDROXYLASE"/>
    <property type="match status" value="1"/>
</dbReference>
<dbReference type="Gene3D" id="3.30.9.20">
    <property type="match status" value="1"/>
</dbReference>
<dbReference type="EMBL" id="BSOS01000005">
    <property type="protein sequence ID" value="GLR65589.1"/>
    <property type="molecule type" value="Genomic_DNA"/>
</dbReference>
<keyword evidence="1" id="KW-0560">Oxidoreductase</keyword>